<feature type="domain" description="MsrB" evidence="5">
    <location>
        <begin position="12"/>
        <end position="139"/>
    </location>
</feature>
<accession>A0A096U2Y1</accession>
<dbReference type="ExpressionAtlas" id="A0A096U2Y1">
    <property type="expression patterns" value="baseline and differential"/>
</dbReference>
<evidence type="ECO:0000256" key="3">
    <source>
        <dbReference type="ARBA" id="ARBA00023284"/>
    </source>
</evidence>
<dbReference type="InterPro" id="IPR002579">
    <property type="entry name" value="Met_Sox_Rdtase_MsrB_dom"/>
</dbReference>
<dbReference type="SMR" id="A0A096U2Y1"/>
<evidence type="ECO:0000259" key="5">
    <source>
        <dbReference type="PROSITE" id="PS51790"/>
    </source>
</evidence>
<dbReference type="PANTHER" id="PTHR46081">
    <property type="entry name" value="PEPTIDE METHIONINE SULFOXIDE REDUCTASE 2"/>
    <property type="match status" value="1"/>
</dbReference>
<dbReference type="InterPro" id="IPR011057">
    <property type="entry name" value="Mss4-like_sf"/>
</dbReference>
<comment type="cofactor">
    <cofactor evidence="4">
        <name>Zn(2+)</name>
        <dbReference type="ChEBI" id="CHEBI:29105"/>
    </cofactor>
    <text evidence="4">Binds 1 zinc ion per subunit.</text>
</comment>
<evidence type="ECO:0000256" key="2">
    <source>
        <dbReference type="ARBA" id="ARBA00023002"/>
    </source>
</evidence>
<dbReference type="PANTHER" id="PTHR46081:SF4">
    <property type="entry name" value="PEPTIDE METHIONINE SULFOXIDE REDUCTASE B5"/>
    <property type="match status" value="1"/>
</dbReference>
<dbReference type="Gene3D" id="2.170.150.20">
    <property type="entry name" value="Peptide methionine sulfoxide reductase"/>
    <property type="match status" value="1"/>
</dbReference>
<dbReference type="GO" id="GO:0046872">
    <property type="term" value="F:metal ion binding"/>
    <property type="evidence" value="ECO:0007669"/>
    <property type="project" value="UniProtKB-KW"/>
</dbReference>
<dbReference type="EC" id="1.8.4.12" evidence="4"/>
<gene>
    <name evidence="6" type="primary">MSRB5.1</name>
</gene>
<keyword evidence="2 4" id="KW-0560">Oxidoreductase</keyword>
<dbReference type="AlphaFoldDB" id="A0A096U2Y1"/>
<keyword evidence="4" id="KW-0479">Metal-binding</keyword>
<comment type="similarity">
    <text evidence="1 4">Belongs to the MsrB Met sulfoxide reductase family.</text>
</comment>
<sequence>MASGNNNKQRSEEEWRVVLSPEQFRILRLKGTELTLMSRLPGTGEYNKFYGDGVYNCAGCGTPLYKSATKFDSGCGWPAFFEGLPGAINRTPDPDGRRVEITCAACGGHLGHVFKGEGFKTPTDERHCVNSVSIKFSPGSS</sequence>
<proteinExistence type="evidence at transcript level"/>
<dbReference type="GO" id="GO:0030091">
    <property type="term" value="P:protein repair"/>
    <property type="evidence" value="ECO:0007669"/>
    <property type="project" value="InterPro"/>
</dbReference>
<organism evidence="6">
    <name type="scientific">Zea mays</name>
    <name type="common">Maize</name>
    <dbReference type="NCBI Taxonomy" id="4577"/>
    <lineage>
        <taxon>Eukaryota</taxon>
        <taxon>Viridiplantae</taxon>
        <taxon>Streptophyta</taxon>
        <taxon>Embryophyta</taxon>
        <taxon>Tracheophyta</taxon>
        <taxon>Spermatophyta</taxon>
        <taxon>Magnoliopsida</taxon>
        <taxon>Liliopsida</taxon>
        <taxon>Poales</taxon>
        <taxon>Poaceae</taxon>
        <taxon>PACMAD clade</taxon>
        <taxon>Panicoideae</taxon>
        <taxon>Andropogonodae</taxon>
        <taxon>Andropogoneae</taxon>
        <taxon>Tripsacinae</taxon>
        <taxon>Zea</taxon>
    </lineage>
</organism>
<protein>
    <recommendedName>
        <fullName evidence="4">Peptide-methionine (R)-S-oxide reductase</fullName>
        <ecNumber evidence="4">1.8.4.12</ecNumber>
    </recommendedName>
</protein>
<name>A0A096U2Y1_MAIZE</name>
<dbReference type="GO" id="GO:0033743">
    <property type="term" value="F:peptide-methionine (R)-S-oxide reductase activity"/>
    <property type="evidence" value="ECO:0007669"/>
    <property type="project" value="UniProtKB-EC"/>
</dbReference>
<dbReference type="SUPFAM" id="SSF51316">
    <property type="entry name" value="Mss4-like"/>
    <property type="match status" value="1"/>
</dbReference>
<keyword evidence="3" id="KW-0676">Redox-active center</keyword>
<evidence type="ECO:0000313" key="6">
    <source>
        <dbReference type="EMBL" id="AJW67890.1"/>
    </source>
</evidence>
<evidence type="ECO:0000256" key="1">
    <source>
        <dbReference type="ARBA" id="ARBA00007174"/>
    </source>
</evidence>
<dbReference type="PROSITE" id="PS51790">
    <property type="entry name" value="MSRB"/>
    <property type="match status" value="1"/>
</dbReference>
<comment type="catalytic activity">
    <reaction evidence="4">
        <text>L-methionyl-[protein] + [thioredoxin]-disulfide + H2O = L-methionyl-(R)-S-oxide-[protein] + [thioredoxin]-dithiol</text>
        <dbReference type="Rhea" id="RHEA:24164"/>
        <dbReference type="Rhea" id="RHEA-COMP:10698"/>
        <dbReference type="Rhea" id="RHEA-COMP:10700"/>
        <dbReference type="Rhea" id="RHEA-COMP:12313"/>
        <dbReference type="Rhea" id="RHEA-COMP:12314"/>
        <dbReference type="ChEBI" id="CHEBI:15377"/>
        <dbReference type="ChEBI" id="CHEBI:16044"/>
        <dbReference type="ChEBI" id="CHEBI:29950"/>
        <dbReference type="ChEBI" id="CHEBI:45764"/>
        <dbReference type="ChEBI" id="CHEBI:50058"/>
        <dbReference type="EC" id="1.8.4.12"/>
    </reaction>
</comment>
<keyword evidence="4" id="KW-0862">Zinc</keyword>
<evidence type="ECO:0000256" key="4">
    <source>
        <dbReference type="RuleBase" id="RU365044"/>
    </source>
</evidence>
<dbReference type="NCBIfam" id="TIGR00357">
    <property type="entry name" value="peptide-methionine (R)-S-oxide reductase MsrB"/>
    <property type="match status" value="1"/>
</dbReference>
<dbReference type="EMBL" id="KP168446">
    <property type="protein sequence ID" value="AJW67890.1"/>
    <property type="molecule type" value="mRNA"/>
</dbReference>
<dbReference type="GO" id="GO:0006979">
    <property type="term" value="P:response to oxidative stress"/>
    <property type="evidence" value="ECO:0007669"/>
    <property type="project" value="InterPro"/>
</dbReference>
<dbReference type="InterPro" id="IPR028427">
    <property type="entry name" value="Met_Sox_Rdtase_MsrB"/>
</dbReference>
<reference evidence="6" key="1">
    <citation type="journal article" date="2015" name="Gene">
        <title>Molecular characterization and expression profile of methionine sulfoxide reductase gene family in maize (Zea mays) under abiotic stresses.</title>
        <authorList>
            <person name="Zhu J."/>
            <person name="Ding P."/>
            <person name="Li Q."/>
            <person name="Gao Y."/>
            <person name="Chen F."/>
            <person name="Xia G."/>
        </authorList>
    </citation>
    <scope>NUCLEOTIDE SEQUENCE</scope>
</reference>
<dbReference type="Pfam" id="PF01641">
    <property type="entry name" value="SelR"/>
    <property type="match status" value="1"/>
</dbReference>
<comment type="function">
    <text evidence="4">Catalyzes the reduction of methionine sulfoxide (MetSO) to methionine in proteins. Plays a protective role against oxidative stress by restoring activity to proteins that have been inactivated by methionine oxidation. MSRB family specifically reduces the MetSO R-enantiomer.</text>
</comment>